<gene>
    <name evidence="2" type="ORF">Pla144_39900</name>
</gene>
<evidence type="ECO:0000313" key="3">
    <source>
        <dbReference type="Proteomes" id="UP000318437"/>
    </source>
</evidence>
<dbReference type="EMBL" id="SJPS01000006">
    <property type="protein sequence ID" value="TWU23814.1"/>
    <property type="molecule type" value="Genomic_DNA"/>
</dbReference>
<proteinExistence type="predicted"/>
<evidence type="ECO:0000259" key="1">
    <source>
        <dbReference type="Pfam" id="PF12146"/>
    </source>
</evidence>
<sequence>MISRGKLVGIGLYLVATFGLSVAISNAQTRGRNARVPEPEDIVLTTKDNVRLGATYYRSTMGKEAVPIVLIHDYKEGRTVFNALARALQAPSDSRLDSHAVLSVDLRGHGTSTSAIDQTGQTITIDPARFKPVDFEDMVRFDMEAVRKFLVEKNDSQELNINKLCLIGTGMGANVATIWAAVDWAAPPLAQRKQGQDVKALVLVSPIWRQKGLPLVNALKQPDLVKEVSVMIIYGSENSRAKQDAENVFNNFERYHPDPPIDQVRELKDLFEYPLPTTLQGSKLLIDPRFKMLAAIDSFLKARLSDKSYKWISRGVNE</sequence>
<accession>A0A5C6CK46</accession>
<dbReference type="RefSeq" id="WP_146452290.1">
    <property type="nucleotide sequence ID" value="NZ_SJPS01000006.1"/>
</dbReference>
<dbReference type="AlphaFoldDB" id="A0A5C6CK46"/>
<dbReference type="InterPro" id="IPR029058">
    <property type="entry name" value="AB_hydrolase_fold"/>
</dbReference>
<reference evidence="2 3" key="1">
    <citation type="submission" date="2019-02" db="EMBL/GenBank/DDBJ databases">
        <title>Deep-cultivation of Planctomycetes and their phenomic and genomic characterization uncovers novel biology.</title>
        <authorList>
            <person name="Wiegand S."/>
            <person name="Jogler M."/>
            <person name="Boedeker C."/>
            <person name="Pinto D."/>
            <person name="Vollmers J."/>
            <person name="Rivas-Marin E."/>
            <person name="Kohn T."/>
            <person name="Peeters S.H."/>
            <person name="Heuer A."/>
            <person name="Rast P."/>
            <person name="Oberbeckmann S."/>
            <person name="Bunk B."/>
            <person name="Jeske O."/>
            <person name="Meyerdierks A."/>
            <person name="Storesund J.E."/>
            <person name="Kallscheuer N."/>
            <person name="Luecker S."/>
            <person name="Lage O.M."/>
            <person name="Pohl T."/>
            <person name="Merkel B.J."/>
            <person name="Hornburger P."/>
            <person name="Mueller R.-W."/>
            <person name="Bruemmer F."/>
            <person name="Labrenz M."/>
            <person name="Spormann A.M."/>
            <person name="Op Den Camp H."/>
            <person name="Overmann J."/>
            <person name="Amann R."/>
            <person name="Jetten M.S.M."/>
            <person name="Mascher T."/>
            <person name="Medema M.H."/>
            <person name="Devos D.P."/>
            <person name="Kaster A.-K."/>
            <person name="Ovreas L."/>
            <person name="Rohde M."/>
            <person name="Galperin M.Y."/>
            <person name="Jogler C."/>
        </authorList>
    </citation>
    <scope>NUCLEOTIDE SEQUENCE [LARGE SCALE GENOMIC DNA]</scope>
    <source>
        <strain evidence="2 3">Pla144</strain>
    </source>
</reference>
<feature type="domain" description="Serine aminopeptidase S33" evidence="1">
    <location>
        <begin position="68"/>
        <end position="212"/>
    </location>
</feature>
<keyword evidence="3" id="KW-1185">Reference proteome</keyword>
<dbReference type="Proteomes" id="UP000318437">
    <property type="component" value="Unassembled WGS sequence"/>
</dbReference>
<protein>
    <submittedName>
        <fullName evidence="2">Alpha/beta hydrolase family protein</fullName>
    </submittedName>
</protein>
<dbReference type="OrthoDB" id="282214at2"/>
<dbReference type="SUPFAM" id="SSF53474">
    <property type="entry name" value="alpha/beta-Hydrolases"/>
    <property type="match status" value="1"/>
</dbReference>
<dbReference type="Gene3D" id="3.40.50.1820">
    <property type="entry name" value="alpha/beta hydrolase"/>
    <property type="match status" value="1"/>
</dbReference>
<dbReference type="InterPro" id="IPR022742">
    <property type="entry name" value="Hydrolase_4"/>
</dbReference>
<organism evidence="2 3">
    <name type="scientific">Bythopirellula polymerisocia</name>
    <dbReference type="NCBI Taxonomy" id="2528003"/>
    <lineage>
        <taxon>Bacteria</taxon>
        <taxon>Pseudomonadati</taxon>
        <taxon>Planctomycetota</taxon>
        <taxon>Planctomycetia</taxon>
        <taxon>Pirellulales</taxon>
        <taxon>Lacipirellulaceae</taxon>
        <taxon>Bythopirellula</taxon>
    </lineage>
</organism>
<comment type="caution">
    <text evidence="2">The sequence shown here is derived from an EMBL/GenBank/DDBJ whole genome shotgun (WGS) entry which is preliminary data.</text>
</comment>
<keyword evidence="2" id="KW-0378">Hydrolase</keyword>
<name>A0A5C6CK46_9BACT</name>
<dbReference type="GO" id="GO:0016787">
    <property type="term" value="F:hydrolase activity"/>
    <property type="evidence" value="ECO:0007669"/>
    <property type="project" value="UniProtKB-KW"/>
</dbReference>
<dbReference type="Pfam" id="PF12146">
    <property type="entry name" value="Hydrolase_4"/>
    <property type="match status" value="1"/>
</dbReference>
<evidence type="ECO:0000313" key="2">
    <source>
        <dbReference type="EMBL" id="TWU23814.1"/>
    </source>
</evidence>